<evidence type="ECO:0000256" key="3">
    <source>
        <dbReference type="ARBA" id="ARBA00022516"/>
    </source>
</evidence>
<comment type="subcellular location">
    <subcellularLocation>
        <location evidence="1">Membrane</location>
        <topology evidence="1">Multi-pass membrane protein</topology>
    </subcellularLocation>
</comment>
<dbReference type="Pfam" id="PF01066">
    <property type="entry name" value="CDP-OH_P_transf"/>
    <property type="match status" value="1"/>
</dbReference>
<dbReference type="NCBIfam" id="TIGR00560">
    <property type="entry name" value="pgsA"/>
    <property type="match status" value="1"/>
</dbReference>
<dbReference type="InterPro" id="IPR043130">
    <property type="entry name" value="CDP-OH_PTrfase_TM_dom"/>
</dbReference>
<evidence type="ECO:0000256" key="8">
    <source>
        <dbReference type="ARBA" id="ARBA00023136"/>
    </source>
</evidence>
<keyword evidence="5 13" id="KW-0812">Transmembrane</keyword>
<keyword evidence="3" id="KW-0444">Lipid biosynthesis</keyword>
<proteinExistence type="inferred from homology"/>
<dbReference type="PROSITE" id="PS00379">
    <property type="entry name" value="CDP_ALCOHOL_P_TRANSF"/>
    <property type="match status" value="1"/>
</dbReference>
<evidence type="ECO:0000256" key="9">
    <source>
        <dbReference type="ARBA" id="ARBA00023209"/>
    </source>
</evidence>
<sequence>MTTPVQGTTSNWNVPNALTVLRIVLVPVFAWLLLANLASPSMRWIADGVFILAILTDMADGKIARRYNLITNFGKLWDPIADKALTGMGFIGLSILGELPWWITVMILLREWGITLMRVWILQYGTVMAANMGGKLKTVTQAVALAMFIPGLGFLPAWWGWIAWAIMILAFALTVYTGIDYLLAAGRTRAAYFEAHPEERRR</sequence>
<comment type="caution">
    <text evidence="14">The sequence shown here is derived from an EMBL/GenBank/DDBJ whole genome shotgun (WGS) entry which is preliminary data.</text>
</comment>
<dbReference type="EC" id="2.7.8.5" evidence="11"/>
<feature type="transmembrane region" description="Helical" evidence="13">
    <location>
        <begin position="138"/>
        <end position="155"/>
    </location>
</feature>
<evidence type="ECO:0000313" key="14">
    <source>
        <dbReference type="EMBL" id="TBT96054.1"/>
    </source>
</evidence>
<dbReference type="GO" id="GO:0046474">
    <property type="term" value="P:glycerophospholipid biosynthetic process"/>
    <property type="evidence" value="ECO:0007669"/>
    <property type="project" value="TreeGrafter"/>
</dbReference>
<dbReference type="PANTHER" id="PTHR14269:SF52">
    <property type="entry name" value="PHOSPHATIDYLGLYCEROPHOSPHATE SYNTHASE-RELATED"/>
    <property type="match status" value="1"/>
</dbReference>
<keyword evidence="8 13" id="KW-0472">Membrane</keyword>
<dbReference type="Proteomes" id="UP000291933">
    <property type="component" value="Unassembled WGS sequence"/>
</dbReference>
<feature type="transmembrane region" description="Helical" evidence="13">
    <location>
        <begin position="20"/>
        <end position="37"/>
    </location>
</feature>
<dbReference type="Gene3D" id="1.20.120.1760">
    <property type="match status" value="1"/>
</dbReference>
<dbReference type="OrthoDB" id="9796672at2"/>
<evidence type="ECO:0000256" key="13">
    <source>
        <dbReference type="SAM" id="Phobius"/>
    </source>
</evidence>
<protein>
    <recommendedName>
        <fullName evidence="11">CDP-diacylglycerol--glycerol-3-phosphate 3-phosphatidyltransferase</fullName>
        <ecNumber evidence="11">2.7.8.5</ecNumber>
    </recommendedName>
</protein>
<evidence type="ECO:0000256" key="12">
    <source>
        <dbReference type="RuleBase" id="RU003750"/>
    </source>
</evidence>
<evidence type="ECO:0000256" key="11">
    <source>
        <dbReference type="NCBIfam" id="TIGR00560"/>
    </source>
</evidence>
<dbReference type="InterPro" id="IPR048254">
    <property type="entry name" value="CDP_ALCOHOL_P_TRANSF_CS"/>
</dbReference>
<organism evidence="14 15">
    <name type="scientific">Propioniciclava tarda</name>
    <dbReference type="NCBI Taxonomy" id="433330"/>
    <lineage>
        <taxon>Bacteria</taxon>
        <taxon>Bacillati</taxon>
        <taxon>Actinomycetota</taxon>
        <taxon>Actinomycetes</taxon>
        <taxon>Propionibacteriales</taxon>
        <taxon>Propionibacteriaceae</taxon>
        <taxon>Propioniciclava</taxon>
    </lineage>
</organism>
<gene>
    <name evidence="14" type="primary">pgsA</name>
    <name evidence="14" type="ORF">ET996_03590</name>
</gene>
<dbReference type="InterPro" id="IPR000462">
    <property type="entry name" value="CDP-OH_P_trans"/>
</dbReference>
<keyword evidence="7" id="KW-0443">Lipid metabolism</keyword>
<dbReference type="EMBL" id="SDMR01000002">
    <property type="protein sequence ID" value="TBT96054.1"/>
    <property type="molecule type" value="Genomic_DNA"/>
</dbReference>
<keyword evidence="6 13" id="KW-1133">Transmembrane helix</keyword>
<dbReference type="PIRSF" id="PIRSF000847">
    <property type="entry name" value="Phos_ph_gly_syn"/>
    <property type="match status" value="1"/>
</dbReference>
<keyword evidence="9" id="KW-0594">Phospholipid biosynthesis</keyword>
<dbReference type="GO" id="GO:0016020">
    <property type="term" value="C:membrane"/>
    <property type="evidence" value="ECO:0007669"/>
    <property type="project" value="UniProtKB-SubCell"/>
</dbReference>
<keyword evidence="15" id="KW-1185">Reference proteome</keyword>
<comment type="similarity">
    <text evidence="2 12">Belongs to the CDP-alcohol phosphatidyltransferase class-I family.</text>
</comment>
<evidence type="ECO:0000256" key="4">
    <source>
        <dbReference type="ARBA" id="ARBA00022679"/>
    </source>
</evidence>
<dbReference type="InterPro" id="IPR050324">
    <property type="entry name" value="CDP-alcohol_PTase-I"/>
</dbReference>
<keyword evidence="10" id="KW-1208">Phospholipid metabolism</keyword>
<feature type="transmembrane region" description="Helical" evidence="13">
    <location>
        <begin position="161"/>
        <end position="183"/>
    </location>
</feature>
<dbReference type="AlphaFoldDB" id="A0A4Q9KNK4"/>
<evidence type="ECO:0000256" key="10">
    <source>
        <dbReference type="ARBA" id="ARBA00023264"/>
    </source>
</evidence>
<keyword evidence="4 12" id="KW-0808">Transferase</keyword>
<dbReference type="GO" id="GO:0008444">
    <property type="term" value="F:CDP-diacylglycerol-glycerol-3-phosphate 3-phosphatidyltransferase activity"/>
    <property type="evidence" value="ECO:0007669"/>
    <property type="project" value="UniProtKB-UniRule"/>
</dbReference>
<evidence type="ECO:0000256" key="5">
    <source>
        <dbReference type="ARBA" id="ARBA00022692"/>
    </source>
</evidence>
<accession>A0A4Q9KNK4</accession>
<dbReference type="InterPro" id="IPR004570">
    <property type="entry name" value="Phosphatidylglycerol_P_synth"/>
</dbReference>
<evidence type="ECO:0000313" key="15">
    <source>
        <dbReference type="Proteomes" id="UP000291933"/>
    </source>
</evidence>
<dbReference type="RefSeq" id="WP_131171169.1">
    <property type="nucleotide sequence ID" value="NZ_FXTL01000002.1"/>
</dbReference>
<name>A0A4Q9KNK4_PROTD</name>
<evidence type="ECO:0000256" key="1">
    <source>
        <dbReference type="ARBA" id="ARBA00004141"/>
    </source>
</evidence>
<evidence type="ECO:0000256" key="2">
    <source>
        <dbReference type="ARBA" id="ARBA00010441"/>
    </source>
</evidence>
<dbReference type="UniPathway" id="UPA00085"/>
<feature type="transmembrane region" description="Helical" evidence="13">
    <location>
        <begin position="84"/>
        <end position="109"/>
    </location>
</feature>
<dbReference type="PANTHER" id="PTHR14269">
    <property type="entry name" value="CDP-DIACYLGLYCEROL--GLYCEROL-3-PHOSPHATE 3-PHOSPHATIDYLTRANSFERASE-RELATED"/>
    <property type="match status" value="1"/>
</dbReference>
<reference evidence="14 15" key="1">
    <citation type="submission" date="2019-01" db="EMBL/GenBank/DDBJ databases">
        <title>Lactibacter flavus gen. nov., sp. nov., a novel bacterium of the family Propionibacteriaceae isolated from raw milk and dairy products.</title>
        <authorList>
            <person name="Huptas C."/>
            <person name="Wenning M."/>
            <person name="Breitenwieser F."/>
            <person name="Doll E."/>
            <person name="Von Neubeck M."/>
            <person name="Busse H.-J."/>
            <person name="Scherer S."/>
        </authorList>
    </citation>
    <scope>NUCLEOTIDE SEQUENCE [LARGE SCALE GENOMIC DNA]</scope>
    <source>
        <strain evidence="14 15">DSM 22130</strain>
    </source>
</reference>
<evidence type="ECO:0000256" key="7">
    <source>
        <dbReference type="ARBA" id="ARBA00023098"/>
    </source>
</evidence>
<evidence type="ECO:0000256" key="6">
    <source>
        <dbReference type="ARBA" id="ARBA00022989"/>
    </source>
</evidence>